<accession>A0A6N9VAU5</accession>
<feature type="non-terminal residue" evidence="1">
    <location>
        <position position="1"/>
    </location>
</feature>
<dbReference type="RefSeq" id="WP_164358008.1">
    <property type="nucleotide sequence ID" value="NZ_JAAGME010000972.1"/>
</dbReference>
<evidence type="ECO:0000313" key="1">
    <source>
        <dbReference type="EMBL" id="NEB69940.1"/>
    </source>
</evidence>
<comment type="caution">
    <text evidence="1">The sequence shown here is derived from an EMBL/GenBank/DDBJ whole genome shotgun (WGS) entry which is preliminary data.</text>
</comment>
<proteinExistence type="predicted"/>
<reference evidence="1 2" key="1">
    <citation type="submission" date="2020-01" db="EMBL/GenBank/DDBJ databases">
        <title>Insect and environment-associated Actinomycetes.</title>
        <authorList>
            <person name="Currrie C."/>
            <person name="Chevrette M."/>
            <person name="Carlson C."/>
            <person name="Stubbendieck R."/>
            <person name="Wendt-Pienkowski E."/>
        </authorList>
    </citation>
    <scope>NUCLEOTIDE SEQUENCE [LARGE SCALE GENOMIC DNA]</scope>
    <source>
        <strain evidence="1 2">SID14438</strain>
    </source>
</reference>
<evidence type="ECO:0000313" key="2">
    <source>
        <dbReference type="Proteomes" id="UP000471648"/>
    </source>
</evidence>
<protein>
    <submittedName>
        <fullName evidence="1">Uncharacterized protein</fullName>
    </submittedName>
</protein>
<feature type="non-terminal residue" evidence="1">
    <location>
        <position position="81"/>
    </location>
</feature>
<dbReference type="AlphaFoldDB" id="A0A6N9VAU5"/>
<organism evidence="1 2">
    <name type="scientific">Streptomyces microflavus</name>
    <name type="common">Streptomyces lipmanii</name>
    <dbReference type="NCBI Taxonomy" id="1919"/>
    <lineage>
        <taxon>Bacteria</taxon>
        <taxon>Bacillati</taxon>
        <taxon>Actinomycetota</taxon>
        <taxon>Actinomycetes</taxon>
        <taxon>Kitasatosporales</taxon>
        <taxon>Streptomycetaceae</taxon>
        <taxon>Streptomyces</taxon>
    </lineage>
</organism>
<dbReference type="Proteomes" id="UP000471648">
    <property type="component" value="Unassembled WGS sequence"/>
</dbReference>
<dbReference type="EMBL" id="JAAGME010000972">
    <property type="protein sequence ID" value="NEB69940.1"/>
    <property type="molecule type" value="Genomic_DNA"/>
</dbReference>
<name>A0A6N9VAU5_STRMI</name>
<sequence length="81" mass="8807">LEHEIGWSTELLTVMRTCAERLPELVSGDAGIRDLLFPGAATDAADAAYRDNLAIRHLNRAVVAALREIAAGHTGEERLRV</sequence>
<gene>
    <name evidence="1" type="ORF">G3I39_23220</name>
</gene>